<dbReference type="InterPro" id="IPR006121">
    <property type="entry name" value="HMA_dom"/>
</dbReference>
<dbReference type="GO" id="GO:0016531">
    <property type="term" value="F:copper chaperone activity"/>
    <property type="evidence" value="ECO:0007669"/>
    <property type="project" value="TreeGrafter"/>
</dbReference>
<dbReference type="GO" id="GO:0005829">
    <property type="term" value="C:cytosol"/>
    <property type="evidence" value="ECO:0007669"/>
    <property type="project" value="TreeGrafter"/>
</dbReference>
<dbReference type="PANTHER" id="PTHR46365:SF1">
    <property type="entry name" value="COPPER TRANSPORT PROTEIN ATOX1"/>
    <property type="match status" value="1"/>
</dbReference>
<dbReference type="Gene3D" id="3.30.70.100">
    <property type="match status" value="1"/>
</dbReference>
<evidence type="ECO:0000256" key="11">
    <source>
        <dbReference type="ARBA" id="ARBA00046351"/>
    </source>
</evidence>
<evidence type="ECO:0000313" key="14">
    <source>
        <dbReference type="WBParaSite" id="Hba_20847"/>
    </source>
</evidence>
<dbReference type="PROSITE" id="PS50846">
    <property type="entry name" value="HMA_2"/>
    <property type="match status" value="1"/>
</dbReference>
<keyword evidence="2" id="KW-0479">Metal-binding</keyword>
<dbReference type="InterPro" id="IPR051881">
    <property type="entry name" value="Copper_transport_ATOX1-like"/>
</dbReference>
<feature type="domain" description="HMA" evidence="12">
    <location>
        <begin position="1"/>
        <end position="59"/>
    </location>
</feature>
<keyword evidence="4" id="KW-0186">Copper</keyword>
<accession>A0A1I7XU28</accession>
<name>A0A1I7XU28_HETBA</name>
<dbReference type="Pfam" id="PF00403">
    <property type="entry name" value="HMA"/>
    <property type="match status" value="1"/>
</dbReference>
<evidence type="ECO:0000256" key="9">
    <source>
        <dbReference type="ARBA" id="ARBA00040962"/>
    </source>
</evidence>
<dbReference type="InterPro" id="IPR036163">
    <property type="entry name" value="HMA_dom_sf"/>
</dbReference>
<comment type="subunit">
    <text evidence="11">Homodimer. Interacts with ATP7B. Interacts with ATP7A. Interacts (via dimer form) with SLC31A1 (via C-terminal domain); this interaction improves ATOX1 stability and controls intracellular Cu(I) levels.</text>
</comment>
<dbReference type="Proteomes" id="UP000095283">
    <property type="component" value="Unplaced"/>
</dbReference>
<evidence type="ECO:0000313" key="13">
    <source>
        <dbReference type="Proteomes" id="UP000095283"/>
    </source>
</evidence>
<evidence type="ECO:0000256" key="6">
    <source>
        <dbReference type="ARBA" id="ARBA00023186"/>
    </source>
</evidence>
<keyword evidence="6" id="KW-0143">Chaperone</keyword>
<dbReference type="CDD" id="cd00371">
    <property type="entry name" value="HMA"/>
    <property type="match status" value="1"/>
</dbReference>
<evidence type="ECO:0000256" key="3">
    <source>
        <dbReference type="ARBA" id="ARBA00022796"/>
    </source>
</evidence>
<comment type="function">
    <text evidence="7">Binds and deliver cytosolic copper to the copper ATPase proteins. May be important in cellular antioxidant defense.</text>
</comment>
<evidence type="ECO:0000256" key="10">
    <source>
        <dbReference type="ARBA" id="ARBA00043201"/>
    </source>
</evidence>
<dbReference type="PANTHER" id="PTHR46365">
    <property type="entry name" value="COPPER TRANSPORT PROTEIN ATOX1"/>
    <property type="match status" value="1"/>
</dbReference>
<evidence type="ECO:0000256" key="2">
    <source>
        <dbReference type="ARBA" id="ARBA00022723"/>
    </source>
</evidence>
<protein>
    <recommendedName>
        <fullName evidence="9">Copper transport protein ATOX1</fullName>
    </recommendedName>
    <alternativeName>
        <fullName evidence="10">Metal transport protein ATX1</fullName>
    </alternativeName>
</protein>
<organism evidence="13 14">
    <name type="scientific">Heterorhabditis bacteriophora</name>
    <name type="common">Entomopathogenic nematode worm</name>
    <dbReference type="NCBI Taxonomy" id="37862"/>
    <lineage>
        <taxon>Eukaryota</taxon>
        <taxon>Metazoa</taxon>
        <taxon>Ecdysozoa</taxon>
        <taxon>Nematoda</taxon>
        <taxon>Chromadorea</taxon>
        <taxon>Rhabditida</taxon>
        <taxon>Rhabditina</taxon>
        <taxon>Rhabditomorpha</taxon>
        <taxon>Strongyloidea</taxon>
        <taxon>Heterorhabditidae</taxon>
        <taxon>Heterorhabditis</taxon>
    </lineage>
</organism>
<evidence type="ECO:0000256" key="4">
    <source>
        <dbReference type="ARBA" id="ARBA00023008"/>
    </source>
</evidence>
<dbReference type="GO" id="GO:0006825">
    <property type="term" value="P:copper ion transport"/>
    <property type="evidence" value="ECO:0007669"/>
    <property type="project" value="UniProtKB-KW"/>
</dbReference>
<reference evidence="14" key="1">
    <citation type="submission" date="2016-11" db="UniProtKB">
        <authorList>
            <consortium name="WormBaseParasite"/>
        </authorList>
    </citation>
    <scope>IDENTIFICATION</scope>
</reference>
<evidence type="ECO:0000256" key="7">
    <source>
        <dbReference type="ARBA" id="ARBA00037651"/>
    </source>
</evidence>
<dbReference type="SUPFAM" id="SSF55008">
    <property type="entry name" value="HMA, heavy metal-associated domain"/>
    <property type="match status" value="1"/>
</dbReference>
<dbReference type="WBParaSite" id="Hba_20847">
    <property type="protein sequence ID" value="Hba_20847"/>
    <property type="gene ID" value="Hba_20847"/>
</dbReference>
<evidence type="ECO:0000259" key="12">
    <source>
        <dbReference type="PROSITE" id="PS50846"/>
    </source>
</evidence>
<evidence type="ECO:0000256" key="8">
    <source>
        <dbReference type="ARBA" id="ARBA00038171"/>
    </source>
</evidence>
<evidence type="ECO:0000256" key="1">
    <source>
        <dbReference type="ARBA" id="ARBA00022448"/>
    </source>
</evidence>
<keyword evidence="3" id="KW-0187">Copper transport</keyword>
<dbReference type="GO" id="GO:0046872">
    <property type="term" value="F:metal ion binding"/>
    <property type="evidence" value="ECO:0007669"/>
    <property type="project" value="UniProtKB-KW"/>
</dbReference>
<keyword evidence="13" id="KW-1185">Reference proteome</keyword>
<sequence length="62" mass="6704">MAMTCSGCANAARRVLGKIGEDKVKIDNIDVETKMITVTTDLPAADILEALRKTGKEVKQLQ</sequence>
<keyword evidence="1" id="KW-0813">Transport</keyword>
<dbReference type="AlphaFoldDB" id="A0A1I7XU28"/>
<proteinExistence type="inferred from homology"/>
<comment type="similarity">
    <text evidence="8">Belongs to the ATX1 family.</text>
</comment>
<keyword evidence="5" id="KW-0406">Ion transport</keyword>
<evidence type="ECO:0000256" key="5">
    <source>
        <dbReference type="ARBA" id="ARBA00023065"/>
    </source>
</evidence>